<feature type="region of interest" description="Disordered" evidence="7">
    <location>
        <begin position="1"/>
        <end position="27"/>
    </location>
</feature>
<keyword evidence="3 6" id="KW-0238">DNA-binding</keyword>
<evidence type="ECO:0000313" key="9">
    <source>
        <dbReference type="EMBL" id="KAK0140752.1"/>
    </source>
</evidence>
<dbReference type="InterPro" id="IPR040167">
    <property type="entry name" value="TF_CP2-like"/>
</dbReference>
<feature type="compositionally biased region" description="Polar residues" evidence="7">
    <location>
        <begin position="80"/>
        <end position="96"/>
    </location>
</feature>
<feature type="region of interest" description="Disordered" evidence="7">
    <location>
        <begin position="403"/>
        <end position="422"/>
    </location>
</feature>
<sequence length="604" mass="67531">MTEESARKRDAVMLTADQPYEGIPSGYPEDEDMWRAFLESPLTAASKAMMSVNGDEEVSGPLGMLYDYYKIPRDKKPFKTESTSSGDPEPSKTNSNFLAPYQDSLLTITPLTNVSLHSVVQGPSPGPIKREASHPHPYPEPSAPPPAYSAALQRLPEAGALAQGSRAEPLGFRPTLGDPGRLGGCSPAGLTPDSTHQGFPENIHMRLGSVGSDDLPLDSPPGHFKYILEAPQSLRPKNTTAPTSYLNKGQFYPVSLCYRDDGARPPQNHHTFRSVVMLVFGEDKAYEDQLKYWRFWQTRQHTAKQRCLDIADYKESFNTISNIEEIAYNGVSFTWDCKSEARIFISVNCLSTDFSPQKGVRGLPLNLQVDTYEVGRHGDRLVHRAVSQVKVFCDKGAERKIRDEERKQSRRKMKGLVLDPSGSHDKDPVRYFDVTLFTSLSDLDSVPVLFIPEGSLRHGCLTGEGTESSGQRRPLSQADHTPAKRQRHEVSNRVLLYVRQEEEVFDALMLNTPTLSGLLEALIFRERNETQAVLSLNCAARVSIQVNEKYDVPLERFGNVYKRCKKGMLLNVDDNIIQHCSNEDTFQIHMEEVGGQIILTLTEI</sequence>
<evidence type="ECO:0000256" key="3">
    <source>
        <dbReference type="ARBA" id="ARBA00023125"/>
    </source>
</evidence>
<dbReference type="PANTHER" id="PTHR11037">
    <property type="entry name" value="TRANSCRIPTION FACTOR CP2"/>
    <property type="match status" value="1"/>
</dbReference>
<accession>A0AA47NYN3</accession>
<dbReference type="GO" id="GO:0001228">
    <property type="term" value="F:DNA-binding transcription activator activity, RNA polymerase II-specific"/>
    <property type="evidence" value="ECO:0007669"/>
    <property type="project" value="TreeGrafter"/>
</dbReference>
<dbReference type="GO" id="GO:0005634">
    <property type="term" value="C:nucleus"/>
    <property type="evidence" value="ECO:0007669"/>
    <property type="project" value="UniProtKB-SubCell"/>
</dbReference>
<evidence type="ECO:0000256" key="4">
    <source>
        <dbReference type="ARBA" id="ARBA00023163"/>
    </source>
</evidence>
<keyword evidence="5 6" id="KW-0539">Nucleus</keyword>
<feature type="compositionally biased region" description="Pro residues" evidence="7">
    <location>
        <begin position="136"/>
        <end position="145"/>
    </location>
</feature>
<evidence type="ECO:0000256" key="5">
    <source>
        <dbReference type="ARBA" id="ARBA00023242"/>
    </source>
</evidence>
<dbReference type="Pfam" id="PF04516">
    <property type="entry name" value="CP2"/>
    <property type="match status" value="1"/>
</dbReference>
<comment type="subcellular location">
    <subcellularLocation>
        <location evidence="1 6">Nucleus</location>
    </subcellularLocation>
</comment>
<keyword evidence="10" id="KW-1185">Reference proteome</keyword>
<evidence type="ECO:0000256" key="1">
    <source>
        <dbReference type="ARBA" id="ARBA00004123"/>
    </source>
</evidence>
<dbReference type="PANTHER" id="PTHR11037:SF20">
    <property type="entry name" value="PROTEIN GRAINYHEAD"/>
    <property type="match status" value="1"/>
</dbReference>
<dbReference type="InterPro" id="IPR007604">
    <property type="entry name" value="CP2"/>
</dbReference>
<evidence type="ECO:0000256" key="2">
    <source>
        <dbReference type="ARBA" id="ARBA00023015"/>
    </source>
</evidence>
<evidence type="ECO:0000313" key="10">
    <source>
        <dbReference type="Proteomes" id="UP001174136"/>
    </source>
</evidence>
<keyword evidence="2" id="KW-0805">Transcription regulation</keyword>
<dbReference type="GO" id="GO:0000978">
    <property type="term" value="F:RNA polymerase II cis-regulatory region sequence-specific DNA binding"/>
    <property type="evidence" value="ECO:0007669"/>
    <property type="project" value="TreeGrafter"/>
</dbReference>
<evidence type="ECO:0000256" key="7">
    <source>
        <dbReference type="SAM" id="MobiDB-lite"/>
    </source>
</evidence>
<gene>
    <name evidence="9" type="primary">Grhl1</name>
    <name evidence="9" type="ORF">N1851_022248</name>
</gene>
<keyword evidence="4" id="KW-0804">Transcription</keyword>
<dbReference type="Pfam" id="PF25416">
    <property type="entry name" value="GRHL1_C"/>
    <property type="match status" value="2"/>
</dbReference>
<dbReference type="InterPro" id="IPR057520">
    <property type="entry name" value="GRHL1/CP2_C"/>
</dbReference>
<evidence type="ECO:0000256" key="6">
    <source>
        <dbReference type="PROSITE-ProRule" id="PRU01313"/>
    </source>
</evidence>
<organism evidence="9 10">
    <name type="scientific">Merluccius polli</name>
    <name type="common">Benguela hake</name>
    <name type="synonym">Merluccius cadenati</name>
    <dbReference type="NCBI Taxonomy" id="89951"/>
    <lineage>
        <taxon>Eukaryota</taxon>
        <taxon>Metazoa</taxon>
        <taxon>Chordata</taxon>
        <taxon>Craniata</taxon>
        <taxon>Vertebrata</taxon>
        <taxon>Euteleostomi</taxon>
        <taxon>Actinopterygii</taxon>
        <taxon>Neopterygii</taxon>
        <taxon>Teleostei</taxon>
        <taxon>Neoteleostei</taxon>
        <taxon>Acanthomorphata</taxon>
        <taxon>Zeiogadaria</taxon>
        <taxon>Gadariae</taxon>
        <taxon>Gadiformes</taxon>
        <taxon>Gadoidei</taxon>
        <taxon>Merlucciidae</taxon>
        <taxon>Merluccius</taxon>
    </lineage>
</organism>
<feature type="region of interest" description="Disordered" evidence="7">
    <location>
        <begin position="118"/>
        <end position="145"/>
    </location>
</feature>
<dbReference type="PROSITE" id="PS51968">
    <property type="entry name" value="GRH_CP2_DB"/>
    <property type="match status" value="1"/>
</dbReference>
<feature type="domain" description="Grh/CP2 DB" evidence="8">
    <location>
        <begin position="220"/>
        <end position="451"/>
    </location>
</feature>
<feature type="compositionally biased region" description="Basic and acidic residues" evidence="7">
    <location>
        <begin position="1"/>
        <end position="11"/>
    </location>
</feature>
<feature type="region of interest" description="Disordered" evidence="7">
    <location>
        <begin position="77"/>
        <end position="96"/>
    </location>
</feature>
<protein>
    <submittedName>
        <fullName evidence="9">Grainyhead-like protein 1</fullName>
    </submittedName>
</protein>
<dbReference type="EMBL" id="JAOPHQ010004021">
    <property type="protein sequence ID" value="KAK0140752.1"/>
    <property type="molecule type" value="Genomic_DNA"/>
</dbReference>
<dbReference type="AlphaFoldDB" id="A0AA47NYN3"/>
<reference evidence="9" key="1">
    <citation type="journal article" date="2023" name="Front. Mar. Sci.">
        <title>A new Merluccius polli reference genome to investigate the effects of global change in West African waters.</title>
        <authorList>
            <person name="Mateo J.L."/>
            <person name="Blanco-Fernandez C."/>
            <person name="Garcia-Vazquez E."/>
            <person name="Machado-Schiaffino G."/>
        </authorList>
    </citation>
    <scope>NUCLEOTIDE SEQUENCE</scope>
    <source>
        <strain evidence="9">C29</strain>
        <tissue evidence="9">Fin</tissue>
    </source>
</reference>
<name>A0AA47NYN3_MERPO</name>
<proteinExistence type="predicted"/>
<comment type="caution">
    <text evidence="9">The sequence shown here is derived from an EMBL/GenBank/DDBJ whole genome shotgun (WGS) entry which is preliminary data.</text>
</comment>
<evidence type="ECO:0000259" key="8">
    <source>
        <dbReference type="PROSITE" id="PS51968"/>
    </source>
</evidence>
<dbReference type="Proteomes" id="UP001174136">
    <property type="component" value="Unassembled WGS sequence"/>
</dbReference>
<feature type="region of interest" description="Disordered" evidence="7">
    <location>
        <begin position="461"/>
        <end position="486"/>
    </location>
</feature>